<protein>
    <submittedName>
        <fullName evidence="2">PKD domain-containing protein</fullName>
    </submittedName>
</protein>
<keyword evidence="3" id="KW-1185">Reference proteome</keyword>
<dbReference type="PROSITE" id="PS50853">
    <property type="entry name" value="FN3"/>
    <property type="match status" value="1"/>
</dbReference>
<dbReference type="EMBL" id="MW018138">
    <property type="protein sequence ID" value="QPB44308.1"/>
    <property type="molecule type" value="Genomic_DNA"/>
</dbReference>
<feature type="domain" description="Fibronectin type-III" evidence="1">
    <location>
        <begin position="45"/>
        <end position="134"/>
    </location>
</feature>
<reference evidence="2 3" key="1">
    <citation type="submission" date="2020-09" db="EMBL/GenBank/DDBJ databases">
        <authorList>
            <person name="Zhang R."/>
            <person name="Garcia K."/>
            <person name="Ogata H."/>
        </authorList>
    </citation>
    <scope>NUCLEOTIDE SEQUENCE [LARGE SCALE GENOMIC DNA]</scope>
    <source>
        <strain evidence="3">stheno</strain>
    </source>
</reference>
<evidence type="ECO:0000313" key="3">
    <source>
        <dbReference type="Proteomes" id="UP001162098"/>
    </source>
</evidence>
<organism evidence="2 3">
    <name type="scientific">Medusavirus stheno T3</name>
    <dbReference type="NCBI Taxonomy" id="3069717"/>
    <lineage>
        <taxon>Viruses</taxon>
        <taxon>Varidnaviria</taxon>
        <taxon>Bamfordvirae</taxon>
        <taxon>Nucleocytoviricota</taxon>
        <taxon>Megaviricetes</taxon>
        <taxon>Mamonoviridae</taxon>
        <taxon>Medusavirus</taxon>
        <taxon>Medusavirus sthenus</taxon>
    </lineage>
</organism>
<sequence length="266" mass="28109">MTQAASLITLAVMLAVGLFAAYMLLRKTPAPGPPAPPPFNALVSAVRNVRLVTESITAYAFVWDPPSLGDAGMYTWTLTDPSGHQIRRILPTPRADFPTPLSSGTYTINVSAQNASGTVGPSVTFSQTITTPLTIDDVDPKWQYMSQNGGRYSFQPTFVINNMAYGDSIVAGLYYPDGTPVPAQGGGCGPFTNMNITTSTINGVNTGTPERYIMYGRTTTGEGACQALPITGKAAPGQKANLVIEAKSGVPQQTVKSITPITFPKI</sequence>
<proteinExistence type="predicted"/>
<evidence type="ECO:0000313" key="2">
    <source>
        <dbReference type="EMBL" id="QPB44308.1"/>
    </source>
</evidence>
<evidence type="ECO:0000259" key="1">
    <source>
        <dbReference type="PROSITE" id="PS50853"/>
    </source>
</evidence>
<dbReference type="KEGG" id="vg:80543504"/>
<dbReference type="Proteomes" id="UP001162098">
    <property type="component" value="Segment"/>
</dbReference>
<name>A0A7S7YEI1_9VIRU</name>
<accession>A0A7S7YEI1</accession>
<dbReference type="InterPro" id="IPR003961">
    <property type="entry name" value="FN3_dom"/>
</dbReference>